<keyword evidence="6" id="KW-0460">Magnesium</keyword>
<keyword evidence="4" id="KW-0547">Nucleotide-binding</keyword>
<dbReference type="Pfam" id="PF21654">
    <property type="entry name" value="DncV-like_NTFase"/>
    <property type="match status" value="1"/>
</dbReference>
<keyword evidence="8" id="KW-0051">Antiviral defense</keyword>
<dbReference type="GO" id="GO:0005524">
    <property type="term" value="F:ATP binding"/>
    <property type="evidence" value="ECO:0007669"/>
    <property type="project" value="UniProtKB-KW"/>
</dbReference>
<keyword evidence="5" id="KW-0067">ATP-binding</keyword>
<dbReference type="CDD" id="cd05400">
    <property type="entry name" value="NT_2-5OAS_ClassI-CCAase"/>
    <property type="match status" value="1"/>
</dbReference>
<evidence type="ECO:0000256" key="7">
    <source>
        <dbReference type="ARBA" id="ARBA00023080"/>
    </source>
</evidence>
<gene>
    <name evidence="12" type="ORF">A8139_06475</name>
</gene>
<evidence type="ECO:0000256" key="2">
    <source>
        <dbReference type="ARBA" id="ARBA00022695"/>
    </source>
</evidence>
<feature type="domain" description="Cyclic GMP-AMP synthase DncV-like nucleotidyltransferase" evidence="11">
    <location>
        <begin position="52"/>
        <end position="129"/>
    </location>
</feature>
<organism evidence="12 13">
    <name type="scientific">Marinomonas primoryensis</name>
    <dbReference type="NCBI Taxonomy" id="178399"/>
    <lineage>
        <taxon>Bacteria</taxon>
        <taxon>Pseudomonadati</taxon>
        <taxon>Pseudomonadota</taxon>
        <taxon>Gammaproteobacteria</taxon>
        <taxon>Oceanospirillales</taxon>
        <taxon>Oceanospirillaceae</taxon>
        <taxon>Marinomonas</taxon>
    </lineage>
</organism>
<evidence type="ECO:0000256" key="4">
    <source>
        <dbReference type="ARBA" id="ARBA00022741"/>
    </source>
</evidence>
<comment type="catalytic activity">
    <reaction evidence="10">
        <text>GTP + ATP = 3',3'-cGAMP + 2 diphosphate</text>
        <dbReference type="Rhea" id="RHEA:35647"/>
        <dbReference type="ChEBI" id="CHEBI:30616"/>
        <dbReference type="ChEBI" id="CHEBI:33019"/>
        <dbReference type="ChEBI" id="CHEBI:37565"/>
        <dbReference type="ChEBI" id="CHEBI:71501"/>
    </reaction>
    <physiologicalReaction direction="left-to-right" evidence="10">
        <dbReference type="Rhea" id="RHEA:35648"/>
    </physiologicalReaction>
</comment>
<keyword evidence="2" id="KW-0548">Nucleotidyltransferase</keyword>
<evidence type="ECO:0000256" key="10">
    <source>
        <dbReference type="ARBA" id="ARBA00048304"/>
    </source>
</evidence>
<dbReference type="GO" id="GO:0016779">
    <property type="term" value="F:nucleotidyltransferase activity"/>
    <property type="evidence" value="ECO:0007669"/>
    <property type="project" value="UniProtKB-KW"/>
</dbReference>
<keyword evidence="1" id="KW-0808">Transferase</keyword>
<dbReference type="GO" id="GO:0009117">
    <property type="term" value="P:nucleotide metabolic process"/>
    <property type="evidence" value="ECO:0007669"/>
    <property type="project" value="UniProtKB-KW"/>
</dbReference>
<protein>
    <recommendedName>
        <fullName evidence="9">Cyclic GMP-AMP synthase</fullName>
    </recommendedName>
</protein>
<proteinExistence type="predicted"/>
<evidence type="ECO:0000313" key="12">
    <source>
        <dbReference type="EMBL" id="AWX99683.1"/>
    </source>
</evidence>
<reference evidence="12 13" key="1">
    <citation type="submission" date="2016-06" db="EMBL/GenBank/DDBJ databases">
        <title>The sequenced genome of the ice-adhering bacterium Marinomonas primoryensis, from Antarctica.</title>
        <authorList>
            <person name="Graham L."/>
            <person name="Vance T.D.R."/>
            <person name="Davies P.L."/>
        </authorList>
    </citation>
    <scope>NUCLEOTIDE SEQUENCE [LARGE SCALE GENOMIC DNA]</scope>
    <source>
        <strain evidence="12 13">AceL</strain>
    </source>
</reference>
<evidence type="ECO:0000256" key="3">
    <source>
        <dbReference type="ARBA" id="ARBA00022723"/>
    </source>
</evidence>
<dbReference type="GO" id="GO:0051607">
    <property type="term" value="P:defense response to virus"/>
    <property type="evidence" value="ECO:0007669"/>
    <property type="project" value="UniProtKB-KW"/>
</dbReference>
<dbReference type="EMBL" id="CP016181">
    <property type="protein sequence ID" value="AWX99683.1"/>
    <property type="molecule type" value="Genomic_DNA"/>
</dbReference>
<keyword evidence="3" id="KW-0479">Metal-binding</keyword>
<evidence type="ECO:0000259" key="11">
    <source>
        <dbReference type="Pfam" id="PF21654"/>
    </source>
</evidence>
<evidence type="ECO:0000256" key="1">
    <source>
        <dbReference type="ARBA" id="ARBA00022679"/>
    </source>
</evidence>
<evidence type="ECO:0000256" key="5">
    <source>
        <dbReference type="ARBA" id="ARBA00022840"/>
    </source>
</evidence>
<accession>A0A2Z4PRJ1</accession>
<evidence type="ECO:0000256" key="9">
    <source>
        <dbReference type="ARBA" id="ARBA00044145"/>
    </source>
</evidence>
<dbReference type="InterPro" id="IPR048445">
    <property type="entry name" value="DncV-like_NTFase"/>
</dbReference>
<evidence type="ECO:0000256" key="8">
    <source>
        <dbReference type="ARBA" id="ARBA00023118"/>
    </source>
</evidence>
<dbReference type="Proteomes" id="UP000249898">
    <property type="component" value="Chromosome"/>
</dbReference>
<sequence length="152" mass="17147">MSIQTHFNKFDKKIYLTSHSDGYKKAKEKDQSIYDEIKVAFKNAGYPVIDTFMQGSFSVNTAINSLDGDYDIDRAIVIDTENAPVDPVAPKKIIKDVLSKRNFKDPRIKTPCVTADYKSINLHIDYTVYKKEASVFGDTYYLAVGKVGSSEE</sequence>
<keyword evidence="7" id="KW-0546">Nucleotide metabolism</keyword>
<dbReference type="RefSeq" id="WP_112136638.1">
    <property type="nucleotide sequence ID" value="NZ_CP016181.1"/>
</dbReference>
<dbReference type="GO" id="GO:0046872">
    <property type="term" value="F:metal ion binding"/>
    <property type="evidence" value="ECO:0007669"/>
    <property type="project" value="UniProtKB-KW"/>
</dbReference>
<dbReference type="InterPro" id="IPR006116">
    <property type="entry name" value="NT_2-5OAS_ClassI-CCAase"/>
</dbReference>
<dbReference type="AlphaFoldDB" id="A0A2Z4PRJ1"/>
<name>A0A2Z4PRJ1_9GAMM</name>
<evidence type="ECO:0000256" key="6">
    <source>
        <dbReference type="ARBA" id="ARBA00022842"/>
    </source>
</evidence>
<dbReference type="OrthoDB" id="5569081at2"/>
<evidence type="ECO:0000313" key="13">
    <source>
        <dbReference type="Proteomes" id="UP000249898"/>
    </source>
</evidence>